<dbReference type="Proteomes" id="UP001501842">
    <property type="component" value="Unassembled WGS sequence"/>
</dbReference>
<organism evidence="2 3">
    <name type="scientific">Actinocorallia aurantiaca</name>
    <dbReference type="NCBI Taxonomy" id="46204"/>
    <lineage>
        <taxon>Bacteria</taxon>
        <taxon>Bacillati</taxon>
        <taxon>Actinomycetota</taxon>
        <taxon>Actinomycetes</taxon>
        <taxon>Streptosporangiales</taxon>
        <taxon>Thermomonosporaceae</taxon>
        <taxon>Actinocorallia</taxon>
    </lineage>
</organism>
<feature type="region of interest" description="Disordered" evidence="1">
    <location>
        <begin position="1"/>
        <end position="73"/>
    </location>
</feature>
<accession>A0ABN3UEP8</accession>
<gene>
    <name evidence="2" type="ORF">GCM10010439_44650</name>
</gene>
<evidence type="ECO:0000313" key="2">
    <source>
        <dbReference type="EMBL" id="GAA2730799.1"/>
    </source>
</evidence>
<sequence>MVQIRYRSLPGTHTPDSRPGSPRRSGAFRRPNQAGGGDPLPDRDESPFPEVGASVAKVPAIKGRATLPAPPVL</sequence>
<evidence type="ECO:0000313" key="3">
    <source>
        <dbReference type="Proteomes" id="UP001501842"/>
    </source>
</evidence>
<keyword evidence="3" id="KW-1185">Reference proteome</keyword>
<proteinExistence type="predicted"/>
<comment type="caution">
    <text evidence="2">The sequence shown here is derived from an EMBL/GenBank/DDBJ whole genome shotgun (WGS) entry which is preliminary data.</text>
</comment>
<reference evidence="2 3" key="1">
    <citation type="journal article" date="2019" name="Int. J. Syst. Evol. Microbiol.">
        <title>The Global Catalogue of Microorganisms (GCM) 10K type strain sequencing project: providing services to taxonomists for standard genome sequencing and annotation.</title>
        <authorList>
            <consortium name="The Broad Institute Genomics Platform"/>
            <consortium name="The Broad Institute Genome Sequencing Center for Infectious Disease"/>
            <person name="Wu L."/>
            <person name="Ma J."/>
        </authorList>
    </citation>
    <scope>NUCLEOTIDE SEQUENCE [LARGE SCALE GENOMIC DNA]</scope>
    <source>
        <strain evidence="2 3">JCM 8201</strain>
    </source>
</reference>
<dbReference type="EMBL" id="BAAATZ010000019">
    <property type="protein sequence ID" value="GAA2730799.1"/>
    <property type="molecule type" value="Genomic_DNA"/>
</dbReference>
<protein>
    <submittedName>
        <fullName evidence="2">Uncharacterized protein</fullName>
    </submittedName>
</protein>
<name>A0ABN3UEP8_9ACTN</name>
<evidence type="ECO:0000256" key="1">
    <source>
        <dbReference type="SAM" id="MobiDB-lite"/>
    </source>
</evidence>